<evidence type="ECO:0000313" key="2">
    <source>
        <dbReference type="EMBL" id="OAV60494.1"/>
    </source>
</evidence>
<sequence length="93" mass="10491">MSDEAQHSPRMQGAWKILLLLAVPLMFMGWLTIDLTRGALEATGWAAGRAWLSAVVTAGLTVFFGWLMVGFGLPWFRYLRRKHAARSDQKSLR</sequence>
<proteinExistence type="predicted"/>
<dbReference type="RefSeq" id="WP_043058047.1">
    <property type="nucleotide sequence ID" value="NZ_LXEY01000019.1"/>
</dbReference>
<dbReference type="Proteomes" id="UP000078292">
    <property type="component" value="Unassembled WGS sequence"/>
</dbReference>
<feature type="transmembrane region" description="Helical" evidence="1">
    <location>
        <begin position="12"/>
        <end position="31"/>
    </location>
</feature>
<reference evidence="2 3" key="1">
    <citation type="submission" date="2016-04" db="EMBL/GenBank/DDBJ databases">
        <title>First whole genome shotgun sequence of the bacterium Enteractinococcus sp. strain UASWS1574.</title>
        <authorList>
            <person name="Crovadore J."/>
            <person name="Chablais R."/>
            <person name="Lefort F."/>
        </authorList>
    </citation>
    <scope>NUCLEOTIDE SEQUENCE [LARGE SCALE GENOMIC DNA]</scope>
    <source>
        <strain evidence="2 3">UASWS1574</strain>
    </source>
</reference>
<dbReference type="AlphaFoldDB" id="A0A1B7LYK0"/>
<feature type="transmembrane region" description="Helical" evidence="1">
    <location>
        <begin position="51"/>
        <end position="76"/>
    </location>
</feature>
<dbReference type="EMBL" id="LXEY01000019">
    <property type="protein sequence ID" value="OAV60494.1"/>
    <property type="molecule type" value="Genomic_DNA"/>
</dbReference>
<accession>A0A1B7LYK0</accession>
<keyword evidence="1" id="KW-0812">Transmembrane</keyword>
<organism evidence="2 3">
    <name type="scientific">Enteractinococcus helveticum</name>
    <dbReference type="NCBI Taxonomy" id="1837282"/>
    <lineage>
        <taxon>Bacteria</taxon>
        <taxon>Bacillati</taxon>
        <taxon>Actinomycetota</taxon>
        <taxon>Actinomycetes</taxon>
        <taxon>Micrococcales</taxon>
        <taxon>Micrococcaceae</taxon>
    </lineage>
</organism>
<name>A0A1B7LYK0_9MICC</name>
<comment type="caution">
    <text evidence="2">The sequence shown here is derived from an EMBL/GenBank/DDBJ whole genome shotgun (WGS) entry which is preliminary data.</text>
</comment>
<dbReference type="OrthoDB" id="5517693at2"/>
<evidence type="ECO:0000256" key="1">
    <source>
        <dbReference type="SAM" id="Phobius"/>
    </source>
</evidence>
<evidence type="ECO:0000313" key="3">
    <source>
        <dbReference type="Proteomes" id="UP000078292"/>
    </source>
</evidence>
<keyword evidence="1" id="KW-1133">Transmembrane helix</keyword>
<gene>
    <name evidence="2" type="ORF">A6F49_11045</name>
</gene>
<protein>
    <submittedName>
        <fullName evidence="2">Uncharacterized protein</fullName>
    </submittedName>
</protein>
<keyword evidence="3" id="KW-1185">Reference proteome</keyword>
<keyword evidence="1" id="KW-0472">Membrane</keyword>